<organism evidence="8 9">
    <name type="scientific">Sinimarinibacterium thermocellulolyticum</name>
    <dbReference type="NCBI Taxonomy" id="3170016"/>
    <lineage>
        <taxon>Bacteria</taxon>
        <taxon>Pseudomonadati</taxon>
        <taxon>Pseudomonadota</taxon>
        <taxon>Gammaproteobacteria</taxon>
        <taxon>Nevskiales</taxon>
        <taxon>Nevskiaceae</taxon>
        <taxon>Sinimarinibacterium</taxon>
    </lineage>
</organism>
<accession>A0ABV2AC32</accession>
<dbReference type="PRINTS" id="PR00040">
    <property type="entry name" value="HTHMERR"/>
</dbReference>
<feature type="domain" description="HTH merR-type" evidence="7">
    <location>
        <begin position="3"/>
        <end position="72"/>
    </location>
</feature>
<comment type="caution">
    <text evidence="8">The sequence shown here is derived from an EMBL/GenBank/DDBJ whole genome shotgun (WGS) entry which is preliminary data.</text>
</comment>
<dbReference type="InterPro" id="IPR047057">
    <property type="entry name" value="MerR_fam"/>
</dbReference>
<feature type="coiled-coil region" evidence="6">
    <location>
        <begin position="83"/>
        <end position="110"/>
    </location>
</feature>
<dbReference type="PANTHER" id="PTHR30204">
    <property type="entry name" value="REDOX-CYCLING DRUG-SENSING TRANSCRIPTIONAL ACTIVATOR SOXR"/>
    <property type="match status" value="1"/>
</dbReference>
<dbReference type="RefSeq" id="WP_352888991.1">
    <property type="nucleotide sequence ID" value="NZ_JBEPIJ010000008.1"/>
</dbReference>
<evidence type="ECO:0000256" key="1">
    <source>
        <dbReference type="ARBA" id="ARBA00017146"/>
    </source>
</evidence>
<dbReference type="EMBL" id="JBEPIJ010000008">
    <property type="protein sequence ID" value="MES0874044.1"/>
    <property type="molecule type" value="Genomic_DNA"/>
</dbReference>
<name>A0ABV2AC32_9GAMM</name>
<evidence type="ECO:0000256" key="3">
    <source>
        <dbReference type="ARBA" id="ARBA00022914"/>
    </source>
</evidence>
<keyword evidence="3" id="KW-0476">Mercury</keyword>
<dbReference type="SUPFAM" id="SSF46955">
    <property type="entry name" value="Putative DNA-binding domain"/>
    <property type="match status" value="1"/>
</dbReference>
<proteinExistence type="predicted"/>
<dbReference type="Proteomes" id="UP001465331">
    <property type="component" value="Unassembled WGS sequence"/>
</dbReference>
<reference evidence="8 9" key="1">
    <citation type="submission" date="2024-06" db="EMBL/GenBank/DDBJ databases">
        <authorList>
            <person name="Li Z."/>
            <person name="Jiang Y."/>
        </authorList>
    </citation>
    <scope>NUCLEOTIDE SEQUENCE [LARGE SCALE GENOMIC DNA]</scope>
    <source>
        <strain evidence="8 9">HSW-8</strain>
    </source>
</reference>
<dbReference type="InterPro" id="IPR000551">
    <property type="entry name" value="MerR-type_HTH_dom"/>
</dbReference>
<evidence type="ECO:0000256" key="6">
    <source>
        <dbReference type="SAM" id="Coils"/>
    </source>
</evidence>
<protein>
    <recommendedName>
        <fullName evidence="1">Mercuric resistance operon regulatory protein</fullName>
    </recommendedName>
</protein>
<evidence type="ECO:0000256" key="2">
    <source>
        <dbReference type="ARBA" id="ARBA00022466"/>
    </source>
</evidence>
<sequence>MRSLRISQLAEQAGVGIDTVRYYERSGLLPEPPRRPSGYREYPPQSLQRLRFIRKAKALGFSLDDIAGLLDLSDRRGDAEAVKHLAQQRLAEVEAKLRELRRIRDGLRRLVDACPGHGAAEHCPILQALSGDAA</sequence>
<dbReference type="InterPro" id="IPR009061">
    <property type="entry name" value="DNA-bd_dom_put_sf"/>
</dbReference>
<keyword evidence="6" id="KW-0175">Coiled coil</keyword>
<dbReference type="Pfam" id="PF13411">
    <property type="entry name" value="MerR_1"/>
    <property type="match status" value="1"/>
</dbReference>
<dbReference type="CDD" id="cd04783">
    <property type="entry name" value="HTH_MerR1"/>
    <property type="match status" value="1"/>
</dbReference>
<dbReference type="PANTHER" id="PTHR30204:SF92">
    <property type="entry name" value="HTH-TYPE TRANSCRIPTIONAL REGULATOR ZNTR"/>
    <property type="match status" value="1"/>
</dbReference>
<evidence type="ECO:0000313" key="8">
    <source>
        <dbReference type="EMBL" id="MES0874044.1"/>
    </source>
</evidence>
<keyword evidence="4" id="KW-0238">DNA-binding</keyword>
<keyword evidence="2" id="KW-0475">Mercuric resistance</keyword>
<dbReference type="Gene3D" id="1.10.1660.10">
    <property type="match status" value="1"/>
</dbReference>
<gene>
    <name evidence="8" type="ORF">ABSH63_08515</name>
</gene>
<dbReference type="PROSITE" id="PS50937">
    <property type="entry name" value="HTH_MERR_2"/>
    <property type="match status" value="1"/>
</dbReference>
<dbReference type="InterPro" id="IPR011794">
    <property type="entry name" value="MerR"/>
</dbReference>
<evidence type="ECO:0000313" key="9">
    <source>
        <dbReference type="Proteomes" id="UP001465331"/>
    </source>
</evidence>
<evidence type="ECO:0000256" key="4">
    <source>
        <dbReference type="ARBA" id="ARBA00023125"/>
    </source>
</evidence>
<comment type="function">
    <text evidence="5">Mediates the mercuric-dependent induction of mercury resistance operon. In the absence of mercury MerR represses transcription by binding tightly to the mer operator region; when mercury is present the dimeric complex binds a single ion and becomes a potent transcriptional activator, while remaining bound to the mer site.</text>
</comment>
<keyword evidence="9" id="KW-1185">Reference proteome</keyword>
<evidence type="ECO:0000259" key="7">
    <source>
        <dbReference type="PROSITE" id="PS50937"/>
    </source>
</evidence>
<dbReference type="SMART" id="SM00422">
    <property type="entry name" value="HTH_MERR"/>
    <property type="match status" value="1"/>
</dbReference>
<evidence type="ECO:0000256" key="5">
    <source>
        <dbReference type="ARBA" id="ARBA00024874"/>
    </source>
</evidence>